<dbReference type="PANTHER" id="PTHR47990">
    <property type="entry name" value="2-OXOGLUTARATE (2OG) AND FE(II)-DEPENDENT OXYGENASE SUPERFAMILY PROTEIN-RELATED"/>
    <property type="match status" value="1"/>
</dbReference>
<feature type="domain" description="Fe2OG dioxygenase" evidence="4">
    <location>
        <begin position="164"/>
        <end position="272"/>
    </location>
</feature>
<dbReference type="AlphaFoldDB" id="A0A6J1DXB3"/>
<dbReference type="InterPro" id="IPR026992">
    <property type="entry name" value="DIOX_N"/>
</dbReference>
<evidence type="ECO:0000259" key="4">
    <source>
        <dbReference type="PROSITE" id="PS51471"/>
    </source>
</evidence>
<evidence type="ECO:0000313" key="6">
    <source>
        <dbReference type="RefSeq" id="XP_022157704.1"/>
    </source>
</evidence>
<dbReference type="GeneID" id="111024358"/>
<dbReference type="Proteomes" id="UP000504603">
    <property type="component" value="Unplaced"/>
</dbReference>
<keyword evidence="5" id="KW-1185">Reference proteome</keyword>
<protein>
    <submittedName>
        <fullName evidence="6">Gibberellin 20-oxidase-like protein</fullName>
    </submittedName>
</protein>
<comment type="similarity">
    <text evidence="3">Belongs to the iron/ascorbate-dependent oxidoreductase family.</text>
</comment>
<evidence type="ECO:0000256" key="3">
    <source>
        <dbReference type="RuleBase" id="RU003682"/>
    </source>
</evidence>
<evidence type="ECO:0000256" key="1">
    <source>
        <dbReference type="ARBA" id="ARBA00022723"/>
    </source>
</evidence>
<dbReference type="Gene3D" id="2.60.120.330">
    <property type="entry name" value="B-lactam Antibiotic, Isopenicillin N Synthase, Chain"/>
    <property type="match status" value="1"/>
</dbReference>
<keyword evidence="3" id="KW-0560">Oxidoreductase</keyword>
<evidence type="ECO:0000256" key="2">
    <source>
        <dbReference type="ARBA" id="ARBA00023004"/>
    </source>
</evidence>
<dbReference type="GO" id="GO:0046872">
    <property type="term" value="F:metal ion binding"/>
    <property type="evidence" value="ECO:0007669"/>
    <property type="project" value="UniProtKB-KW"/>
</dbReference>
<dbReference type="Pfam" id="PF14226">
    <property type="entry name" value="DIOX_N"/>
    <property type="match status" value="1"/>
</dbReference>
<dbReference type="OrthoDB" id="288590at2759"/>
<dbReference type="InterPro" id="IPR044861">
    <property type="entry name" value="IPNS-like_FE2OG_OXY"/>
</dbReference>
<keyword evidence="2 3" id="KW-0408">Iron</keyword>
<proteinExistence type="inferred from homology"/>
<reference evidence="6" key="1">
    <citation type="submission" date="2025-08" db="UniProtKB">
        <authorList>
            <consortium name="RefSeq"/>
        </authorList>
    </citation>
    <scope>IDENTIFICATION</scope>
    <source>
        <strain evidence="6">OHB3-1</strain>
    </source>
</reference>
<accession>A0A6J1DXB3</accession>
<dbReference type="GO" id="GO:0016491">
    <property type="term" value="F:oxidoreductase activity"/>
    <property type="evidence" value="ECO:0007669"/>
    <property type="project" value="UniProtKB-KW"/>
</dbReference>
<dbReference type="InterPro" id="IPR050231">
    <property type="entry name" value="Iron_ascorbate_oxido_reductase"/>
</dbReference>
<dbReference type="SUPFAM" id="SSF51197">
    <property type="entry name" value="Clavaminate synthase-like"/>
    <property type="match status" value="1"/>
</dbReference>
<evidence type="ECO:0000313" key="5">
    <source>
        <dbReference type="Proteomes" id="UP000504603"/>
    </source>
</evidence>
<dbReference type="PROSITE" id="PS51471">
    <property type="entry name" value="FE2OG_OXY"/>
    <property type="match status" value="1"/>
</dbReference>
<dbReference type="InterPro" id="IPR005123">
    <property type="entry name" value="Oxoglu/Fe-dep_dioxygenase_dom"/>
</dbReference>
<dbReference type="Pfam" id="PF03171">
    <property type="entry name" value="2OG-FeII_Oxy"/>
    <property type="match status" value="1"/>
</dbReference>
<sequence length="335" mass="37835">MSESKSKAASVELPIIDISQPLSPSSLSSLADACRKWGFFHIKNHGISKDVYSKLHSFSKDIFSLPSETKLKIGPLSPLNAYTPHFIASPFFESLRVSGPNFLDSAQNSADFLFNQKSPNQFSEILQEYGDKMTELSKKIVQNILMSLGEGFEKTYHEAHFRNCHGYLRMNNYSPPEIMEDDEETEGLGMHTDMSCVTIVYQDQTGGLQVKSSEGKWVDICPFGGSESEALVVNIGDLLQAWSNDRLISSEHRVVLRRPAMNRFSIAFFWGFEDEKVVSAPEGVVGDGGERKYRPFVCSDYLKFRENDERGKFEKVGFTVRDYAGIKIKKIFEEK</sequence>
<keyword evidence="1 3" id="KW-0479">Metal-binding</keyword>
<gene>
    <name evidence="6" type="primary">LOC111024358</name>
</gene>
<dbReference type="KEGG" id="mcha:111024358"/>
<name>A0A6J1DXB3_MOMCH</name>
<dbReference type="RefSeq" id="XP_022157704.1">
    <property type="nucleotide sequence ID" value="XM_022302012.1"/>
</dbReference>
<organism evidence="5 6">
    <name type="scientific">Momordica charantia</name>
    <name type="common">Bitter gourd</name>
    <name type="synonym">Balsam pear</name>
    <dbReference type="NCBI Taxonomy" id="3673"/>
    <lineage>
        <taxon>Eukaryota</taxon>
        <taxon>Viridiplantae</taxon>
        <taxon>Streptophyta</taxon>
        <taxon>Embryophyta</taxon>
        <taxon>Tracheophyta</taxon>
        <taxon>Spermatophyta</taxon>
        <taxon>Magnoliopsida</taxon>
        <taxon>eudicotyledons</taxon>
        <taxon>Gunneridae</taxon>
        <taxon>Pentapetalae</taxon>
        <taxon>rosids</taxon>
        <taxon>fabids</taxon>
        <taxon>Cucurbitales</taxon>
        <taxon>Cucurbitaceae</taxon>
        <taxon>Momordiceae</taxon>
        <taxon>Momordica</taxon>
    </lineage>
</organism>
<dbReference type="InterPro" id="IPR027443">
    <property type="entry name" value="IPNS-like_sf"/>
</dbReference>